<comment type="caution">
    <text evidence="13">The sequence shown here is derived from an EMBL/GenBank/DDBJ whole genome shotgun (WGS) entry which is preliminary data.</text>
</comment>
<dbReference type="InterPro" id="IPR041525">
    <property type="entry name" value="N/Namide_PRibTrfase"/>
</dbReference>
<dbReference type="Pfam" id="PF17767">
    <property type="entry name" value="NAPRTase_N"/>
    <property type="match status" value="1"/>
</dbReference>
<dbReference type="EC" id="6.3.4.21" evidence="3 9"/>
<dbReference type="NCBIfam" id="NF009131">
    <property type="entry name" value="PRK12484.1"/>
    <property type="match status" value="1"/>
</dbReference>
<dbReference type="InterPro" id="IPR006405">
    <property type="entry name" value="Nic_PRibTrfase_pncB"/>
</dbReference>
<keyword evidence="4" id="KW-0597">Phosphoprotein</keyword>
<keyword evidence="13" id="KW-0328">Glycosyltransferase</keyword>
<keyword evidence="7 9" id="KW-0808">Transferase</keyword>
<gene>
    <name evidence="13" type="ORF">GCM10010285_36790</name>
</gene>
<dbReference type="Pfam" id="PF04095">
    <property type="entry name" value="NAPRTase"/>
    <property type="match status" value="1"/>
</dbReference>
<dbReference type="NCBIfam" id="NF006696">
    <property type="entry name" value="PRK09243.1-3"/>
    <property type="match status" value="1"/>
</dbReference>
<comment type="function">
    <text evidence="9">Catalyzes the first step in the biosynthesis of NAD from nicotinic acid, the ATP-dependent synthesis of beta-nicotinate D-ribonucleotide from nicotinate and 5-phospho-D-ribose 1-phosphate.</text>
</comment>
<comment type="pathway">
    <text evidence="1 9">Cofactor biosynthesis; NAD(+) biosynthesis; nicotinate D-ribonucleotide from nicotinate: step 1/1.</text>
</comment>
<protein>
    <recommendedName>
        <fullName evidence="3 9">Nicotinate phosphoribosyltransferase</fullName>
        <ecNumber evidence="3 9">6.3.4.21</ecNumber>
    </recommendedName>
</protein>
<comment type="similarity">
    <text evidence="2 9">Belongs to the NAPRTase family.</text>
</comment>
<reference evidence="14" key="1">
    <citation type="journal article" date="2019" name="Int. J. Syst. Evol. Microbiol.">
        <title>The Global Catalogue of Microorganisms (GCM) 10K type strain sequencing project: providing services to taxonomists for standard genome sequencing and annotation.</title>
        <authorList>
            <consortium name="The Broad Institute Genomics Platform"/>
            <consortium name="The Broad Institute Genome Sequencing Center for Infectious Disease"/>
            <person name="Wu L."/>
            <person name="Ma J."/>
        </authorList>
    </citation>
    <scope>NUCLEOTIDE SEQUENCE [LARGE SCALE GENOMIC DNA]</scope>
    <source>
        <strain evidence="14">JCM 4416</strain>
    </source>
</reference>
<dbReference type="Gene3D" id="3.20.140.10">
    <property type="entry name" value="nicotinate phosphoribosyltransferase"/>
    <property type="match status" value="1"/>
</dbReference>
<dbReference type="NCBIfam" id="TIGR01513">
    <property type="entry name" value="NAPRTase_put"/>
    <property type="match status" value="1"/>
</dbReference>
<evidence type="ECO:0000256" key="5">
    <source>
        <dbReference type="ARBA" id="ARBA00022598"/>
    </source>
</evidence>
<dbReference type="Gene3D" id="3.20.20.70">
    <property type="entry name" value="Aldolase class I"/>
    <property type="match status" value="1"/>
</dbReference>
<evidence type="ECO:0000256" key="9">
    <source>
        <dbReference type="RuleBase" id="RU365100"/>
    </source>
</evidence>
<comment type="PTM">
    <text evidence="9">Transiently phosphorylated on a His residue during the reaction cycle. Phosphorylation strongly increases the affinity for substrates and increases the rate of nicotinate D-ribonucleotide production. Dephosphorylation regenerates the low-affinity form of the enzyme, leading to product release.</text>
</comment>
<evidence type="ECO:0000313" key="13">
    <source>
        <dbReference type="EMBL" id="GGS53873.1"/>
    </source>
</evidence>
<feature type="domain" description="Nicotinate/nicotinamide phosphoribosyltransferase" evidence="11">
    <location>
        <begin position="149"/>
        <end position="264"/>
    </location>
</feature>
<dbReference type="InterPro" id="IPR040727">
    <property type="entry name" value="NAPRTase_N"/>
</dbReference>
<dbReference type="SUPFAM" id="SSF51690">
    <property type="entry name" value="Nicotinate/Quinolinate PRTase C-terminal domain-like"/>
    <property type="match status" value="1"/>
</dbReference>
<evidence type="ECO:0000256" key="4">
    <source>
        <dbReference type="ARBA" id="ARBA00022553"/>
    </source>
</evidence>
<dbReference type="SUPFAM" id="SSF54675">
    <property type="entry name" value="Nicotinate/Quinolinate PRTase N-terminal domain-like"/>
    <property type="match status" value="1"/>
</dbReference>
<keyword evidence="14" id="KW-1185">Reference proteome</keyword>
<feature type="domain" description="Nicotinate phosphoribosyltransferase N-terminal" evidence="12">
    <location>
        <begin position="6"/>
        <end position="128"/>
    </location>
</feature>
<evidence type="ECO:0000256" key="2">
    <source>
        <dbReference type="ARBA" id="ARBA00010897"/>
    </source>
</evidence>
<evidence type="ECO:0000256" key="6">
    <source>
        <dbReference type="ARBA" id="ARBA00022642"/>
    </source>
</evidence>
<evidence type="ECO:0000259" key="11">
    <source>
        <dbReference type="Pfam" id="PF04095"/>
    </source>
</evidence>
<sequence>MSDATTTDLYEVTMAMSYLREGMTGPATFSLFVRDLPAERGFLVAAGLESALDHLSGLHVGPEDVDAFASALHRPPSDLRPLLDLKFTGDVRAVPEGRIVLAGEPLLEVTAPLPQAQLAETYVLNQLSHQTAVASKAARCVLAAAGRPVVDFSLRRTHGPQAGFQAARLGAMTGFAGTSNVAAATALGLTAVGTMAHSFVEAFATEEDAFRAFARSHPGPVTLLVDTYDTEEGVRVAARVLRELDHAARGPGSAVRLDSGDLGALAVRARSLLDDAGLPDVRIIASGGLDEYAVDELVRSGAPIDTYAVGTRVGVSADAPYLDSAYKLVEYDGRPVMKLSSAKVTAPGPKQVFRRPGCVDVIALADEQPPDGGVPLLETVMRDGQRTGAGPTLDECRERFTADLDGLPSAACRIRAPVAPRATASERLGALAARVRRRIEERTTEASTRSWGAERTVSGPHGSVPR</sequence>
<evidence type="ECO:0000256" key="7">
    <source>
        <dbReference type="ARBA" id="ARBA00022679"/>
    </source>
</evidence>
<dbReference type="PIRSF" id="PIRSF000484">
    <property type="entry name" value="NAPRT"/>
    <property type="match status" value="1"/>
</dbReference>
<organism evidence="13 14">
    <name type="scientific">Streptomyces pseudogriseolus</name>
    <name type="common">Streptomyces gancidicus</name>
    <name type="synonym">Streptomyces rubiginosus</name>
    <dbReference type="NCBI Taxonomy" id="36817"/>
    <lineage>
        <taxon>Bacteria</taxon>
        <taxon>Bacillati</taxon>
        <taxon>Actinomycetota</taxon>
        <taxon>Actinomycetes</taxon>
        <taxon>Kitasatosporales</taxon>
        <taxon>Streptomycetaceae</taxon>
        <taxon>Streptomyces</taxon>
        <taxon>Streptomyces pseudogriseolus group</taxon>
    </lineage>
</organism>
<evidence type="ECO:0000256" key="1">
    <source>
        <dbReference type="ARBA" id="ARBA00004952"/>
    </source>
</evidence>
<dbReference type="PANTHER" id="PTHR11098:SF1">
    <property type="entry name" value="NICOTINATE PHOSPHORIBOSYLTRANSFERASE"/>
    <property type="match status" value="1"/>
</dbReference>
<keyword evidence="6 9" id="KW-0662">Pyridine nucleotide biosynthesis</keyword>
<name>A0ABQ2T5L3_STREZ</name>
<dbReference type="Proteomes" id="UP000597853">
    <property type="component" value="Unassembled WGS sequence"/>
</dbReference>
<dbReference type="CDD" id="cd01570">
    <property type="entry name" value="NAPRTase_A"/>
    <property type="match status" value="1"/>
</dbReference>
<feature type="region of interest" description="Disordered" evidence="10">
    <location>
        <begin position="439"/>
        <end position="466"/>
    </location>
</feature>
<dbReference type="InterPro" id="IPR036068">
    <property type="entry name" value="Nicotinate_pribotase-like_C"/>
</dbReference>
<evidence type="ECO:0000259" key="12">
    <source>
        <dbReference type="Pfam" id="PF17767"/>
    </source>
</evidence>
<dbReference type="GO" id="GO:0016757">
    <property type="term" value="F:glycosyltransferase activity"/>
    <property type="evidence" value="ECO:0007669"/>
    <property type="project" value="UniProtKB-KW"/>
</dbReference>
<evidence type="ECO:0000256" key="3">
    <source>
        <dbReference type="ARBA" id="ARBA00013236"/>
    </source>
</evidence>
<accession>A0ABQ2T5L3</accession>
<evidence type="ECO:0000256" key="8">
    <source>
        <dbReference type="ARBA" id="ARBA00048668"/>
    </source>
</evidence>
<comment type="catalytic activity">
    <reaction evidence="8 9">
        <text>5-phospho-alpha-D-ribose 1-diphosphate + nicotinate + ATP + H2O = nicotinate beta-D-ribonucleotide + ADP + phosphate + diphosphate</text>
        <dbReference type="Rhea" id="RHEA:36163"/>
        <dbReference type="ChEBI" id="CHEBI:15377"/>
        <dbReference type="ChEBI" id="CHEBI:30616"/>
        <dbReference type="ChEBI" id="CHEBI:32544"/>
        <dbReference type="ChEBI" id="CHEBI:33019"/>
        <dbReference type="ChEBI" id="CHEBI:43474"/>
        <dbReference type="ChEBI" id="CHEBI:57502"/>
        <dbReference type="ChEBI" id="CHEBI:58017"/>
        <dbReference type="ChEBI" id="CHEBI:456216"/>
        <dbReference type="EC" id="6.3.4.21"/>
    </reaction>
</comment>
<evidence type="ECO:0000256" key="10">
    <source>
        <dbReference type="SAM" id="MobiDB-lite"/>
    </source>
</evidence>
<dbReference type="InterPro" id="IPR013785">
    <property type="entry name" value="Aldolase_TIM"/>
</dbReference>
<dbReference type="PANTHER" id="PTHR11098">
    <property type="entry name" value="NICOTINATE PHOSPHORIBOSYLTRANSFERASE"/>
    <property type="match status" value="1"/>
</dbReference>
<dbReference type="EMBL" id="BMTX01000010">
    <property type="protein sequence ID" value="GGS53873.1"/>
    <property type="molecule type" value="Genomic_DNA"/>
</dbReference>
<keyword evidence="5 9" id="KW-0436">Ligase</keyword>
<proteinExistence type="inferred from homology"/>
<evidence type="ECO:0000313" key="14">
    <source>
        <dbReference type="Proteomes" id="UP000597853"/>
    </source>
</evidence>
<dbReference type="InterPro" id="IPR007229">
    <property type="entry name" value="Nic_PRibTrfase-Fam"/>
</dbReference>